<dbReference type="SUPFAM" id="SSF48065">
    <property type="entry name" value="DBL homology domain (DH-domain)"/>
    <property type="match status" value="1"/>
</dbReference>
<protein>
    <recommendedName>
        <fullName evidence="3">PH domain-containing protein</fullName>
    </recommendedName>
</protein>
<dbReference type="InterPro" id="IPR011993">
    <property type="entry name" value="PH-like_dom_sf"/>
</dbReference>
<comment type="subcellular location">
    <subcellularLocation>
        <location evidence="1">Cytoplasm</location>
    </subcellularLocation>
</comment>
<organism evidence="4 5">
    <name type="scientific">Mesorhabditis spiculigera</name>
    <dbReference type="NCBI Taxonomy" id="96644"/>
    <lineage>
        <taxon>Eukaryota</taxon>
        <taxon>Metazoa</taxon>
        <taxon>Ecdysozoa</taxon>
        <taxon>Nematoda</taxon>
        <taxon>Chromadorea</taxon>
        <taxon>Rhabditida</taxon>
        <taxon>Rhabditina</taxon>
        <taxon>Rhabditomorpha</taxon>
        <taxon>Rhabditoidea</taxon>
        <taxon>Rhabditidae</taxon>
        <taxon>Mesorhabditinae</taxon>
        <taxon>Mesorhabditis</taxon>
    </lineage>
</organism>
<keyword evidence="5" id="KW-1185">Reference proteome</keyword>
<dbReference type="InterPro" id="IPR051480">
    <property type="entry name" value="Endocytic_GEF_Adapter"/>
</dbReference>
<accession>A0AA36CGR4</accession>
<evidence type="ECO:0000313" key="5">
    <source>
        <dbReference type="Proteomes" id="UP001177023"/>
    </source>
</evidence>
<evidence type="ECO:0000259" key="3">
    <source>
        <dbReference type="SMART" id="SM00233"/>
    </source>
</evidence>
<dbReference type="InterPro" id="IPR001849">
    <property type="entry name" value="PH_domain"/>
</dbReference>
<evidence type="ECO:0000256" key="1">
    <source>
        <dbReference type="ARBA" id="ARBA00004496"/>
    </source>
</evidence>
<dbReference type="Proteomes" id="UP001177023">
    <property type="component" value="Unassembled WGS sequence"/>
</dbReference>
<name>A0AA36CGR4_9BILA</name>
<reference evidence="4" key="1">
    <citation type="submission" date="2023-06" db="EMBL/GenBank/DDBJ databases">
        <authorList>
            <person name="Delattre M."/>
        </authorList>
    </citation>
    <scope>NUCLEOTIDE SEQUENCE</scope>
    <source>
        <strain evidence="4">AF72</strain>
    </source>
</reference>
<dbReference type="SMART" id="SM00233">
    <property type="entry name" value="PH"/>
    <property type="match status" value="1"/>
</dbReference>
<dbReference type="PANTHER" id="PTHR46006:SF6">
    <property type="entry name" value="INTERSECTIN-2 ISOFORM X1"/>
    <property type="match status" value="1"/>
</dbReference>
<dbReference type="InterPro" id="IPR035899">
    <property type="entry name" value="DBL_dom_sf"/>
</dbReference>
<feature type="domain" description="PH" evidence="3">
    <location>
        <begin position="147"/>
        <end position="255"/>
    </location>
</feature>
<evidence type="ECO:0000256" key="2">
    <source>
        <dbReference type="ARBA" id="ARBA00022490"/>
    </source>
</evidence>
<evidence type="ECO:0000313" key="4">
    <source>
        <dbReference type="EMBL" id="CAJ0568717.1"/>
    </source>
</evidence>
<dbReference type="AlphaFoldDB" id="A0AA36CGR4"/>
<feature type="non-terminal residue" evidence="4">
    <location>
        <position position="1"/>
    </location>
</feature>
<sequence>MQQLVKEFASSEERYLADIELAMEGFVRPLNGVIPADDVASFRMNWDELRALSRNICRRLHQGSGPGEALLSELDGLQAFPAFCFKQQSAIADIERVTVNLLDSINRNLAESETMCLLAWCQSHVRVPVQPPLEFASPTRQLGSRKLLHSGILWKARSGRQLVAILFNDFLLLTTPSETVANTSGFRLSPQSELTLTTYRSPLLLHKLMINDRETETEGQITLKHGDHDVISLRATSGNASRLWLSHLRPAINEAISREGLRTPANKKEVLGRLLVELVSLSIVNVKTSMPVQQVGLRVSLHDNSKTFAVDLNKKGELVFLFTEKTGMIRLLLVEPRVFCPDVPLIEETALPFQNLFNQGPGGAFAVRKEIDLLANSSASNTKQRAVATVRFALHMYKPDFY</sequence>
<dbReference type="PANTHER" id="PTHR46006">
    <property type="entry name" value="RHO GUANINE NUCLEOTIDE EXCHANGE FACTOR AT 64C, ISOFORM A"/>
    <property type="match status" value="1"/>
</dbReference>
<dbReference type="Gene3D" id="2.30.29.30">
    <property type="entry name" value="Pleckstrin-homology domain (PH domain)/Phosphotyrosine-binding domain (PTB)"/>
    <property type="match status" value="1"/>
</dbReference>
<dbReference type="GO" id="GO:0035025">
    <property type="term" value="P:positive regulation of Rho protein signal transduction"/>
    <property type="evidence" value="ECO:0007669"/>
    <property type="project" value="TreeGrafter"/>
</dbReference>
<dbReference type="Pfam" id="PF16652">
    <property type="entry name" value="PH_13"/>
    <property type="match status" value="1"/>
</dbReference>
<comment type="caution">
    <text evidence="4">The sequence shown here is derived from an EMBL/GenBank/DDBJ whole genome shotgun (WGS) entry which is preliminary data.</text>
</comment>
<gene>
    <name evidence="4" type="ORF">MSPICULIGERA_LOCUS7231</name>
</gene>
<dbReference type="SUPFAM" id="SSF50729">
    <property type="entry name" value="PH domain-like"/>
    <property type="match status" value="1"/>
</dbReference>
<proteinExistence type="predicted"/>
<dbReference type="GO" id="GO:0005737">
    <property type="term" value="C:cytoplasm"/>
    <property type="evidence" value="ECO:0007669"/>
    <property type="project" value="UniProtKB-SubCell"/>
</dbReference>
<dbReference type="EMBL" id="CATQJA010001804">
    <property type="protein sequence ID" value="CAJ0568717.1"/>
    <property type="molecule type" value="Genomic_DNA"/>
</dbReference>
<keyword evidence="2" id="KW-0963">Cytoplasm</keyword>